<dbReference type="PRINTS" id="PR00510">
    <property type="entry name" value="NEBULIN"/>
</dbReference>
<evidence type="ECO:0000256" key="1">
    <source>
        <dbReference type="ARBA" id="ARBA00022443"/>
    </source>
</evidence>
<accession>A0ABM4QLB8</accession>
<dbReference type="PANTHER" id="PTHR11039:SF37">
    <property type="entry name" value="NEBULIN"/>
    <property type="match status" value="1"/>
</dbReference>
<dbReference type="SUPFAM" id="SSF50044">
    <property type="entry name" value="SH3-domain"/>
    <property type="match status" value="1"/>
</dbReference>
<organism evidence="7 8">
    <name type="scientific">Bos indicus</name>
    <name type="common">Zebu</name>
    <dbReference type="NCBI Taxonomy" id="9915"/>
    <lineage>
        <taxon>Eukaryota</taxon>
        <taxon>Metazoa</taxon>
        <taxon>Chordata</taxon>
        <taxon>Craniata</taxon>
        <taxon>Vertebrata</taxon>
        <taxon>Euteleostomi</taxon>
        <taxon>Mammalia</taxon>
        <taxon>Eutheria</taxon>
        <taxon>Laurasiatheria</taxon>
        <taxon>Artiodactyla</taxon>
        <taxon>Ruminantia</taxon>
        <taxon>Pecora</taxon>
        <taxon>Bovidae</taxon>
        <taxon>Bovinae</taxon>
        <taxon>Bos</taxon>
    </lineage>
</organism>
<keyword evidence="3" id="KW-0009">Actin-binding</keyword>
<evidence type="ECO:0000313" key="7">
    <source>
        <dbReference type="Proteomes" id="UP001652663"/>
    </source>
</evidence>
<dbReference type="InterPro" id="IPR013998">
    <property type="entry name" value="Nebulin-like"/>
</dbReference>
<dbReference type="InterPro" id="IPR001452">
    <property type="entry name" value="SH3_domain"/>
</dbReference>
<reference evidence="7" key="1">
    <citation type="submission" date="2025-05" db="UniProtKB">
        <authorList>
            <consortium name="RefSeq"/>
        </authorList>
    </citation>
    <scope>NUCLEOTIDE SEQUENCE [LARGE SCALE GENOMIC DNA]</scope>
</reference>
<dbReference type="Pfam" id="PF00880">
    <property type="entry name" value="Nebulin"/>
    <property type="match status" value="126"/>
</dbReference>
<feature type="domain" description="SH3" evidence="6">
    <location>
        <begin position="7698"/>
        <end position="7757"/>
    </location>
</feature>
<feature type="compositionally biased region" description="Low complexity" evidence="5">
    <location>
        <begin position="7676"/>
        <end position="7691"/>
    </location>
</feature>
<dbReference type="CDD" id="cd11933">
    <property type="entry name" value="SH3_Nebulin_C"/>
    <property type="match status" value="1"/>
</dbReference>
<dbReference type="InterPro" id="IPR055297">
    <property type="entry name" value="NEBU/NEBL"/>
</dbReference>
<dbReference type="RefSeq" id="XP_070624084.1">
    <property type="nucleotide sequence ID" value="XM_070767983.1"/>
</dbReference>
<dbReference type="PROSITE" id="PS51216">
    <property type="entry name" value="NEBULIN"/>
    <property type="match status" value="154"/>
</dbReference>
<evidence type="ECO:0000256" key="3">
    <source>
        <dbReference type="ARBA" id="ARBA00023203"/>
    </source>
</evidence>
<dbReference type="Pfam" id="PF14604">
    <property type="entry name" value="SH3_9"/>
    <property type="match status" value="1"/>
</dbReference>
<dbReference type="SMART" id="SM00326">
    <property type="entry name" value="SH3"/>
    <property type="match status" value="1"/>
</dbReference>
<proteinExistence type="predicted"/>
<dbReference type="Gene3D" id="2.30.30.40">
    <property type="entry name" value="SH3 Domains"/>
    <property type="match status" value="1"/>
</dbReference>
<keyword evidence="7" id="KW-1185">Reference proteome</keyword>
<evidence type="ECO:0000256" key="4">
    <source>
        <dbReference type="PROSITE-ProRule" id="PRU00192"/>
    </source>
</evidence>
<evidence type="ECO:0000256" key="2">
    <source>
        <dbReference type="ARBA" id="ARBA00022737"/>
    </source>
</evidence>
<dbReference type="InterPro" id="IPR035629">
    <property type="entry name" value="Nebulin_SH3"/>
</dbReference>
<gene>
    <name evidence="8" type="primary">NEB</name>
</gene>
<dbReference type="Proteomes" id="UP001652663">
    <property type="component" value="Chromosome 2"/>
</dbReference>
<name>A0ABM4QLB8_BOSIN</name>
<dbReference type="PANTHER" id="PTHR11039">
    <property type="entry name" value="NEBULIN"/>
    <property type="match status" value="1"/>
</dbReference>
<dbReference type="InterPro" id="IPR036028">
    <property type="entry name" value="SH3-like_dom_sf"/>
</dbReference>
<feature type="compositionally biased region" description="Basic and acidic residues" evidence="5">
    <location>
        <begin position="7637"/>
        <end position="7646"/>
    </location>
</feature>
<feature type="region of interest" description="Disordered" evidence="5">
    <location>
        <begin position="7616"/>
        <end position="7647"/>
    </location>
</feature>
<feature type="region of interest" description="Disordered" evidence="5">
    <location>
        <begin position="22"/>
        <end position="67"/>
    </location>
</feature>
<sequence>MADDEEYEEVVEYYTEETVYEEVPGETRTRFYETTTTRTSDYEQSETSRPALAQPVPEKPVERKRVIRKKVDPSKFMTPYIAHSQKMQNLFSTNKYKENYEKAKGKPYAITTDTPELRRIKKVQDQLSEVKYRVDGDVAKTICHVDEKAKDIEHAKKVSQQVSKVLYKQNWEDTKDKYLLPPDAPELVQAIKNTAMFSKKLYTEDWEADKTMFYPYNDSPELRRVAQAQKALSDIAYKKGLAEQQTQFTSLPDPPDIEFAKKVTNQVSKQKYKEDYENKVKGKWSETPCFEIATARMNSNNISAKKYQEDFEHMKDQIYFMQTETPEYKVNKQAGVAASKVKYKQDYEKNKGKADYNVLPASENPLLRQLKAAGDALSDKLYKENYEKTKAKSINYCETPKFKLDTVLHNFSSDTKYKDSYLKDILGHYVGSYEDPYHTHCMRVSAQNSDKNYKAEYEEDRGKGFFPQTITQEYEAIKKLDQCKDHTYKVHPDKTKFTQVTDSPVLMQAQVNSKQLSDLNYKAKHENEKFKCHIPPDTPAFIQHKLNAYNLSDNIYKHDWEKTKAKKFDIKVDAIPLLAAKANTKIASDVMYKKDYEKSKGKMIGALSINDDPKMLHSLKTAKNQSDRLYKENYEKTKAKSMNYCETPKYQLDTLLKNFSEAKYKDSYVQNVLGHYIGSFEDPYQVHCLKISAQNSDKNYKAEYEEDKGKCYFPQTITQEYEAIKKLDQCKDHTYKVHPDKTKFTAVTDTPVLLQAQLNTKQLSDLNYKAKHEGEKFKCHIPADAPQFIQHRVNAYNLSDNIYKHDWEKTKAKKFDIKVDAIPLLAAKANTKIASDVMYKKDYEKSKGKMIGALSINDDPKMLHSLKTAKNQSDHEYRKDYEKSKTIYTAPLDMLPLTHAKKSQAIASDVDYKHLLHNYSYPPDSVNVDLAKKAYALQSDVEYKADYNSWMKGCGWVPFGSLEMEKAKRASDILNEKKYRQHPDTLKFTSIEDAPIIVQSKINQAQRSDVAYKAKGEEVIHKYSLPADLPQFIQAKVNAYNISENLYKADLKDLSKKGYDLRIDAIPIKAAKAARQAASDVQYKKDYEKAKGKMVGFQSLQDDPKLVHYMNVAKIQSDREYKKAYEKTKTRHNTPHDMVNIVAAKKAQDVASNVNYKHSLHHYTYLPDAMDLELSKNMMHIQSDNVYKEDYNNWMKGIGWIPIGSLEVEKVKKAGDALNEKKYRQHPDTLKFTSIVDSPVMVQAKQNTQQVSDILYKAKGEDVKHKYTMSPDLPQFLQAKCNAYNLSDVCYKRDWHDLIAKGTNVLGDAIPITAAKASRNIASDYKYKEAYEKAKGKQVGFRSLQDDPKLVHYMNVAKLQSDREYKKNYENTKTSYHTPGDMVSITAAKMAQDVATNVNYKQPIHHYTYLPDALSLEHIRNVNQIQSDNVYKDEYNHFFKGMGWIPIGSLEVEKVKKAGDALNEKKYRQHPDTIKFTSVPDSMGMVLAQHNTKQLSDLNYKVEGEKVKHKYTMDPDVPQFIQAKVNAYNMSDSHYKADWKKTLAKGYDLRPDAIPIVAAKSSRNIASDFKYKEAYEKTKGKQIGFRSLQDDPKLVHFMNVAKMQSDREYKKGYEASKTKYHTPLDMLSVTAAKKSQEVATNTNYKQPFHHYTLLPDALNVEHSRNAMQIQSDNLYKSDFTNWMKGIGWLPLESLEVEKAKKAGEILSEKKYRQHPEKLKFTYAMDTMEQALNKSNKLIMDKRLYTEKWNKDKTTIHVMPDTPDILLSRVNQITMSDKLYKAGWEEEKKKGYDLRPDAISIKAARASRDIASDYKYKQAYEQAKGKQIGFRSLEDDPKLVHFMQVAKMQSDREYKKAYEKSKTSFQTPVDMLSVVAAKKSQEVATNANYRNVIHTYNMLPDAMSLELAKNMMQIQSDNQYKADYADFMKGIGWLPLGSLEAEKNKKAMEIISEKKYRQHPDTLKYSTLMDSMNMVLAKNNAKIMNEHLYKQAWEADKTKVHIMPDIPQIILAKANAINISDKLYKLSLEEAKKKGYDLRTDAIPIKAAKASRDIASDYKYKHSYEKERGKMVGFRSLEDDPKLVHSMQVAKMQSDREYKKNYEKTKTSYHTPADMLSVTAAKDAQANITNTNYKHLIHKYILLPDAMNIQLSKNMNRIQSDNEYKQDYNEWYKGLGWSPAGSLEVEKAKKATEYASDQKYRQHPSNFQFTKLNDSMDMVLAKQNAHTMNKYLYTVDWNKDKTKIHVMPDTPDILQAKQNQTMYSQKLYKLGWEEALKKGYDLPVDAISVQAAKASRDIVSDFKYKQGYRKQIGHHIGFRSLQDDPKLVLSMNVAKMQSEREYKKDFEKWKTKFSSPVDMLGVVLAKKCQALVSDVDYKNYLHGWTCLPDQNDVIHAKKAYDLQSENLYKSDLEWLKGIGWSPLGSLEAEKNKRASEIISEKKYRQPPDRNKFTSIPDAMDIVLAKTNAKNRSDILYREAWDKDKTQIHIMPDTPDIILAKANLINTSDKFYRMGYEELRKKGYDLPVDAIPIKAAKASREIASEYKYKEGFRMQLGHHIGARNIKDDPKMMWSMHVAKIQSDREYKKDFEKWKTKFSSPVDMLGVVLAKKCQTLVSDIDYKNYLHQWTCLPDQSDVIHARQAYDLQSDNLYKSDLQWLRGIGWLPSGSLEDEKNKRASQILSDHVYRQHPDQFKFSSLMDSIPMVLAKNNAITMNHHLYTEAWDKDKTTVHIMPDTPEVLLAKQNQINYSEKLYKLGLDEAKRKGYDMRIDAIPIRAAKASRDIASEFKYKEGYRRQLGHHIGARDIKDDPKMMWSMHVAKIQSDREYKKDFEKWKTKFSSPVDMLGVVLAKKCQTLVSDIDYKNYLHQWTCLPDQSDVIHARQAYDLQSDNVYKSDLQWLRGIGWVPIGSLDVEKSKRASEILSDKLYRQPPDKFKFTSVTDSLEQVLAKNNAINMNKRLYTEAWDKDKTQVHIMPDTPEITLARTNKVNYSENLYKLAHEEAKKKGYDLRSDAIPIVAAKASRDIISDYKYKDGYRKQLGHHIGARDIKDDPKMMWSMHVAKIQSDREYKKDFEKWKTKFSSPVDMLGVVLAKKCQTLVSDIDYKNYLHQWTCLPDQSDVIHARQAYDLQSDNVYKSDLQWLRGIGWVPIGSVDVVKCKRAAEILSDNLYRQPPDTLKFTSVPDSLEQVLAKNNAINMNKRLYTEAWDKDKTQIHIMPDTPEIMLARQNKLNYSETLYKLANEEAKKKGYDLRSDAIPIVAAKASRDIISDYKYKDGYRKQLGHHIGARDIKDDPKMMWSMHVAKIQSDREYKKDFEKWKTKFSSPVDMLGVVLAKKCQTLVSDIDYKNYLHQWTCLPDQSDVIHARQAYDLQSDNIYKSDLQWLRGIGWVPIGSVDVVKCKRAAEILSDNLYRQRPDTLKFTSVPDSLEQVLAKNNAINMNKRLYTEAWDKDKTQIHMMPDTPEITLARQNKINYSENLYRQAMEEAKKEGYDLRSDAIPIVAAKASREIASDYKYKEAYRKQLGHHIGARAIHDDPKMMWSVHVAKMQSDREYKKDFEKYKTRFSSPVDMLGIVLAKKCQTLVSDVDYKHPLHEWTCLPDQNDIIHARKAYDLQSDNLYKSDLEWLKGIGWVPIGSVEVLKAKRAGEILSDNIYRQRPDTLKFTSVTDSPEQVLAKNNAINMNKRLYTEAWDNDKKTIHVMPDTPEIMLAKLNRINYSDKLYKLALEESRKEGYDLRLDAIPIQAAKASREIASDYKYKEGYRKQLGHHIGARNIKDDPKMMWSIHAGKLQSDLEYKKDFEKWKTKFSSPVDMMGLVQAKKCQILVSDIDYKNLLHEWTCLPDQNDIIQARKAYDLQSDAIYKADLEWLRGIGWVPIDSVGVEHAKRAGEILSERKYRQPAVQLKFTSITDTPEIVLAKNNALNVSKHLYTEAWDADKTSIHVMPDTPEILLAKSNSANISHKLYTKGWDESKMKDYDLRADAISIKSAKASRDIASDYKYKEAYEKHKGHHIGARSVEDDPRIMCAMNAGRIQSEREYKKEFQKWKTKFSSPVDMLGILLAKKCQTLVSDIDYRNYLHHWTCLPDQNDIIQARKAYDLQSDNVYKSDLEWLRGIGWMPEGSVEMNRVKNAQDLINERRYRTRPEALTFTSIVDTPEVVLAKANSLQMSEKLYQEAWNKDKTNISIPSDTPLILQAQINAMQISNKLYQKDWDEAKQKGYDLRADAIEIKHAKASREIASEYKYKEGYRKQLGHHVGFRTLQDDPKLVWSIHAAKIQSDREYKKDYEKSKGIHNTPLDMMSIVQAKKCQVLVSDIDYRNYLHQWMCLPDQNDVIQAKKAYELQSDNVYKSDLEWLKGIGWLPEGSVEVMRVKNAQNLLNERLYRTRPEALKFTSVVDTPEVVMAKINSVQISEPLYRDAWEKEKANVNIPADTPLMLQSKINAVQISNKQYQQAWEDVKMTGYDLKADAIGIQHAKASRDIASDYLYKTAYEKQKGHYIGCRNAKEDPKLVWAANVLKMQNDRLYKKAYNDHKARITIPVDMVSINAAKEGQALASDVDYRQYLHQWSCFPDQNDVIQARKAYDLQSDAIYKADLEWLRGIGWMPEGSPEVLRVKNAQHIFRDSVYRTPVVKLKYTSIVDTPEVVLAKSNAENISIPKYREVWDKDKTSIHIMPDTPEINLARTNALNVSNKLYQKDWDEAKQKGYDLRADAIEIKHAKASREIASEYKYKEGYRKQLGHHVGFRTLQDDPKLVWSIHAAKIQSDREYRKAYEKSKGIHNTPLDMMSIVQAKKCQVLVSDIDYRNYLHQWMCLPDQNDVIQAKKAYELQSDNVYKSDLEWLKGIGWLPEGSVEVMRVKNAQNLLNERLYRTRPEALKFTSIVDTPEVIMAKINSVQISEPLYRDAWEKEKANVNIPADTPLMLQSKINAVQISNKQYQQAWEDVKMTGYDLKADAIGIQHAKASRDIASDYLYKTAYEKQKGHYIGCRNAKEDPKLVWAANVLKMQNDRLYKKAYNDHKARITIPVDMVSINAAKEGQALASDVDYRQYLHQWSCFPDQNDVIQARKAYDLQSDAIYKADLEWLRGIGWMPEGSPEVLRVKNAQHIFRDSVYRTPVVKLKYTSIVDTPEVVLAKSNAENISIPKYREVWDKDKTSIHIMPDTPEINLARTNALNVSNKLYREGWDEMKMSCDVRLDAIPIQAAKASREIASDYKYKLDHEKQKGHYVGTRTARDDNKIRWALIAGKIQNEREYRLHWAKWKSKFQSPPDMLSIEHSKNSQTLVSDIDYRHYLHQWTCMPDQNDVIQARKAYDLQSDAIYKADLEWLRGIGWMPADSVSVNHAKHMADIFNEKKYRTKIETLSFTPVDDRVDYVTAKHSGEILNDIKYRKDWNDTKSKYTLTETPQLHTAQEAARILDQYLYKESWEKQKATGYILPPDAVPFVHAHHSGDVQSELKYKAEHVKQKGHYVGVPTMRDDPKLVWFEHAGQIQNDRLYKENYHKTKAKIHIPPDMVSVLAAKEGQALASDIDYRNYLHQWICHPDQNDVIQARKAYDLQSDNIYKADLEWLRGIGWIPLDSVDHVRVTRNQEMMNQIKYKKDALANYPNFTSVVDPPEIVLAKINSVNQSDVKYKETFNKLIKGKYIFSPDTPYITHSKDMEKLYSTILYKRAWDGTKAYGYTLDERYIPIVGAKHADFVNSELKYKETYEKLKGHYLAGKEISEFPNVVHCLDFQKMRSLLNYRRHYEDTKANVHIPQDMMNHVLAKRCQYILSDLEYRHYFHQWTSLPEEPNVVRVRHAQEILSDNVYKDDLNWLKGIGCYVWDTPQILHAKKSYDLQSQILYTAAGKENLKNYNLVTDTPLYVTALQSGINASEVKYKENYHQIKDKYTTVLETVDYDRIKNLKDLFSSNLYKEAWDKVKATSYILPPNTVSLTHAKNQKYMASHIKYREEYEKFKALYTLPRSVEDDPNTARCLRVGKFNIDRLYRSVYEKNKMKIHIVPDMVEMVTAKDSQKKVSEIDYRLHLHEWICHPDLQVNSHVRKVTDQISDIVYKDDLTWLKGIGCYVWDTPEILHAKHAYDLRNDIKYKAHVLKTRNNYKLVTDTPVYVQAVKSGKQLSDAVYHYDYVHSIRGRVAPTTKTVDLDRALHAYKLQSENLYRKAGLHALPTGYRLPVDTPHFKHTKDTRYMSSYFKYKEVYEHMKAYGYTLGPNDVPFVNVRRVNNITSERLYRQLYHKLKDKIHTTPDTPEIRQVKKTQEAVSELIYKSDFFKMQGHMISLPYTPQVLHCRYVGDITSDIKYKEDLQVLRGMGCFLYDTPDMVRSRHLRKLWSHYLYTDKARKMRDKYKVVLDTPEYRKVQELKTHLSELVYRAAGRKQKSIFTSVPDTPDLTRAKRGQKLQSQYLYVELATKERPHHHAGNQTTALKHARHVKDMVSENKYKIQYEKMKDKYTPVPDTPILIRAKRAYWNASDLRYKETFQKTKGKYHTVKDALDIVYHRTVTDHISKIKYKENYMSQLGIWRSIPDRPEHFHHRAVTDAVSDVKYKQDLTWLKGIGCYAYDTPDFTLAEKNKTLYSKYKYKEVFERTKSNFKYVADCPINRHFKFATQLMNEKKYRADYEQRKDKYHLVVDEPRHLLAKIAGDQISQIKYRKNYEETKDKFTSIVDTPEHLRTTKVNKQISDILYKLEYNKAKPRGYTTIHDTPMLLHVRKVKDEVSDLKYKEVYQRTKSNCTIEPDAVHIKAAKDAYKVNTNLDYKKKYEATKAYWKWTPDRPDFIQAAKSTLQQSDFEYKLDREYLKGCKLSVTDDKDMVLALKNSIIESDLKYKEKHVKERGSCHAVPDTPQILLAKTVSSLVSENKYKSYVKKHLAQGSYTTLPETRDTIHVKEVTKNVSDTNYKKKFVKEKGKSNYSIMLEPPDVKHAMDVAKKQSNVAYKKDAKENLHYTTVADRPDIKKATQAAKQASEVEYRAKHRKEGSHGLSMLGRPDIEMAKKAAKLSSQVQYRENFNKEKGKTPKYNPKDSQLYKVMKDANTLASEVKYKADLKKLHKPVTDMKESLIMNHVLNTSHLASSYQYKKNYEKSKGHYHTIPDNLEQLHLKEATELQSIVKYKEKYEKERGKPMLDFETPTYITAKESQQMQSGKEYRKDYEESIKGRNLTGLEVTPALLHVKYATKIASEKEYRKDLEESIRGKGLSEMEDTPDMLRAKNATQILNEKEYKRDLELEVKGRGLNAMANETPDFLRARNATDIASQIKYKQSAEMEKANFTSVVDTPEIIHAQQVKNLSSQKKYKEDAEKCMSYYETVLDTPEMQRVRENQKNFSLLQYQYDLKNSKGKITVVQDTPEILRVKENQKNFSSVLYKEDVSPGTAIGKTPEMMRVKQTQDHISSVKYKEVIGQGTPIPDLPEVKRVKQTQQHISSVMYKENLGTGIPTPVTPEIERVKRNQENFSSVLYKENLGKGTPTPITPEMERVKRNQENFSSVLYSDSFRKQIQGKAAYVLDTPEMRRVRETQRHISTVKYHEDFEKHKGCFTPVVTDPITERVKKNTQDFSDICYRGIQRKVVEMEQKRNDQDQETITGLRVWRTNPGSVFDYDPAEDNIQSRSLHMINAQAQRRSREQSRSASGLSISGGEEKSEHSEAAHLSTYSDGGVFFSAASTGYKHARTTELPQQRSSSVATQQTTVSSIPSHPSTAGKIFRAMYDYMAADADEVSFKDGDAIVNVQAIDEGWMYGTVQRTGRTGMLPANYVEAI</sequence>
<keyword evidence="1 4" id="KW-0728">SH3 domain</keyword>
<evidence type="ECO:0000313" key="8">
    <source>
        <dbReference type="RefSeq" id="XP_070624084.1"/>
    </source>
</evidence>
<evidence type="ECO:0000256" key="5">
    <source>
        <dbReference type="SAM" id="MobiDB-lite"/>
    </source>
</evidence>
<dbReference type="SMART" id="SM00227">
    <property type="entry name" value="NEBU"/>
    <property type="match status" value="212"/>
</dbReference>
<reference evidence="8" key="2">
    <citation type="submission" date="2025-08" db="UniProtKB">
        <authorList>
            <consortium name="RefSeq"/>
        </authorList>
    </citation>
    <scope>IDENTIFICATION</scope>
    <source>
        <tissue evidence="8">Blood</tissue>
    </source>
</reference>
<dbReference type="PROSITE" id="PS50002">
    <property type="entry name" value="SH3"/>
    <property type="match status" value="1"/>
</dbReference>
<evidence type="ECO:0000259" key="6">
    <source>
        <dbReference type="PROSITE" id="PS50002"/>
    </source>
</evidence>
<keyword evidence="2" id="KW-0677">Repeat</keyword>
<protein>
    <submittedName>
        <fullName evidence="8">Nebulin isoform X14</fullName>
    </submittedName>
</protein>
<dbReference type="InterPro" id="IPR000900">
    <property type="entry name" value="Nebulin_repeat"/>
</dbReference>
<dbReference type="GeneID" id="109567652"/>
<feature type="region of interest" description="Disordered" evidence="5">
    <location>
        <begin position="7671"/>
        <end position="7695"/>
    </location>
</feature>